<dbReference type="SMART" id="SM00382">
    <property type="entry name" value="AAA"/>
    <property type="match status" value="1"/>
</dbReference>
<dbReference type="InterPro" id="IPR027417">
    <property type="entry name" value="P-loop_NTPase"/>
</dbReference>
<feature type="compositionally biased region" description="Polar residues" evidence="5">
    <location>
        <begin position="54"/>
        <end position="70"/>
    </location>
</feature>
<feature type="domain" description="AAA+ ATPase" evidence="6">
    <location>
        <begin position="419"/>
        <end position="536"/>
    </location>
</feature>
<dbReference type="InterPro" id="IPR008921">
    <property type="entry name" value="DNA_pol3_clamp-load_cplx_C"/>
</dbReference>
<dbReference type="NCBIfam" id="TIGR00049">
    <property type="entry name" value="iron-sulfur cluster assembly accessory protein"/>
    <property type="match status" value="1"/>
</dbReference>
<evidence type="ECO:0000256" key="1">
    <source>
        <dbReference type="ARBA" id="ARBA00008959"/>
    </source>
</evidence>
<dbReference type="SUPFAM" id="SSF52540">
    <property type="entry name" value="P-loop containing nucleoside triphosphate hydrolases"/>
    <property type="match status" value="1"/>
</dbReference>
<dbReference type="GO" id="GO:0008047">
    <property type="term" value="F:enzyme activator activity"/>
    <property type="evidence" value="ECO:0007669"/>
    <property type="project" value="TreeGrafter"/>
</dbReference>
<evidence type="ECO:0000256" key="4">
    <source>
        <dbReference type="ARBA" id="ARBA00022840"/>
    </source>
</evidence>
<dbReference type="InterPro" id="IPR051314">
    <property type="entry name" value="AAA_ATPase_RarA/MGS1/WRNIP1"/>
</dbReference>
<dbReference type="GO" id="GO:0016226">
    <property type="term" value="P:iron-sulfur cluster assembly"/>
    <property type="evidence" value="ECO:0007669"/>
    <property type="project" value="InterPro"/>
</dbReference>
<keyword evidence="3" id="KW-0547">Nucleotide-binding</keyword>
<dbReference type="Gene3D" id="1.10.8.60">
    <property type="match status" value="1"/>
</dbReference>
<dbReference type="Gene3D" id="2.60.300.12">
    <property type="entry name" value="HesB-like domain"/>
    <property type="match status" value="1"/>
</dbReference>
<feature type="compositionally biased region" description="Acidic residues" evidence="5">
    <location>
        <begin position="797"/>
        <end position="812"/>
    </location>
</feature>
<dbReference type="FunFam" id="3.40.50.300:FF:000137">
    <property type="entry name" value="Replication-associated recombination protein A"/>
    <property type="match status" value="1"/>
</dbReference>
<dbReference type="Gene3D" id="1.20.272.10">
    <property type="match status" value="1"/>
</dbReference>
<dbReference type="GO" id="GO:0017116">
    <property type="term" value="F:single-stranded DNA helicase activity"/>
    <property type="evidence" value="ECO:0007669"/>
    <property type="project" value="TreeGrafter"/>
</dbReference>
<keyword evidence="4" id="KW-0067">ATP-binding</keyword>
<sequence>MNAPSFLTRRTASVCFSCRRNLLRQRQFSTTPKSLVAAFQAYTLPSQPPPAPRNASTPDTSITTLIQSPSLPRIHETRPPKQAGAGLDSASIPPVSIPEKEAQQSKPAFAATPSSPAQQPQQTAQTQAQTPTPSPAAAPRPAKPAPRPRSKLRARKAAINLTPGAVEHLRALLDQPDPKLIKVGVRTRRCSGLAYHLEYVDKAGAFDEAVEQDGVKVLIDSKALFSIIGSEMDWVEDKLSQRFVFRNPNITINSHIDSGCQTDLLDDNTESTSSSPPNGTQAHTQSQPPSSSQKKRSASTFFQTPAAKRQALTHGRPALETNGNGGTKAGVKRSYDEGPGHNSSPGENGAGEGPAASVADPRQPNDGANRPGGPLTKRSKNTRSAPLAERMRPDTLDDVFGQDLVGPNGVLRSLIESDRVPSMILWGGSGTGKTTIARCIARRVGSRFIELNATSTGVAECKKLFVEAANELALTGRKTIIFCDEIHRFNKGQQDVFLKPVEAGTITLIGATTENPSFRVQAALLSRCRTFTLQSLTEEDIQRILLRALQQEVELEGLELSPLIDQELLRYLSAFADGDARTALNLLELAVSLTTKPPSSDDSPPLTKEAIKAALTKTLVYDRAGDQHYDTISAFHKSVRGSDPDAALYYLARMLQSGEDPLFIARRMVVIASEDVGLADNTLLPLATATYTATQQIGMPEARIPLAHCAVALCLAPKSTRAYRGLNNALSALQEPGVAGLPVPVHLRNAPTRLMREMGYGKEYKYPPNYRDGRVRQEYLPEGLVGRRFLEERDLGPEVDPDVEMGEEGESL</sequence>
<keyword evidence="8" id="KW-1185">Reference proteome</keyword>
<dbReference type="GO" id="GO:0016887">
    <property type="term" value="F:ATP hydrolysis activity"/>
    <property type="evidence" value="ECO:0007669"/>
    <property type="project" value="InterPro"/>
</dbReference>
<evidence type="ECO:0000256" key="2">
    <source>
        <dbReference type="ARBA" id="ARBA00022705"/>
    </source>
</evidence>
<organism evidence="7 8">
    <name type="scientific">Staphylotrichum longicolle</name>
    <dbReference type="NCBI Taxonomy" id="669026"/>
    <lineage>
        <taxon>Eukaryota</taxon>
        <taxon>Fungi</taxon>
        <taxon>Dikarya</taxon>
        <taxon>Ascomycota</taxon>
        <taxon>Pezizomycotina</taxon>
        <taxon>Sordariomycetes</taxon>
        <taxon>Sordariomycetidae</taxon>
        <taxon>Sordariales</taxon>
        <taxon>Chaetomiaceae</taxon>
        <taxon>Staphylotrichum</taxon>
    </lineage>
</organism>
<feature type="compositionally biased region" description="Polar residues" evidence="5">
    <location>
        <begin position="270"/>
        <end position="279"/>
    </location>
</feature>
<dbReference type="SUPFAM" id="SSF89360">
    <property type="entry name" value="HesB-like domain"/>
    <property type="match status" value="1"/>
</dbReference>
<dbReference type="PANTHER" id="PTHR13779">
    <property type="entry name" value="WERNER HELICASE-INTERACTING PROTEIN 1 FAMILY MEMBER"/>
    <property type="match status" value="1"/>
</dbReference>
<dbReference type="InterPro" id="IPR021886">
    <property type="entry name" value="MgsA_C"/>
</dbReference>
<dbReference type="GO" id="GO:0000731">
    <property type="term" value="P:DNA synthesis involved in DNA repair"/>
    <property type="evidence" value="ECO:0007669"/>
    <property type="project" value="TreeGrafter"/>
</dbReference>
<protein>
    <recommendedName>
        <fullName evidence="6">AAA+ ATPase domain-containing protein</fullName>
    </recommendedName>
</protein>
<evidence type="ECO:0000256" key="5">
    <source>
        <dbReference type="SAM" id="MobiDB-lite"/>
    </source>
</evidence>
<dbReference type="GO" id="GO:0006271">
    <property type="term" value="P:DNA strand elongation involved in DNA replication"/>
    <property type="evidence" value="ECO:0007669"/>
    <property type="project" value="UniProtKB-ARBA"/>
</dbReference>
<dbReference type="InterPro" id="IPR016092">
    <property type="entry name" value="ATAP"/>
</dbReference>
<dbReference type="Proteomes" id="UP001197093">
    <property type="component" value="Unassembled WGS sequence"/>
</dbReference>
<keyword evidence="2" id="KW-0235">DNA replication</keyword>
<dbReference type="Pfam" id="PF01521">
    <property type="entry name" value="Fe-S_biosyn"/>
    <property type="match status" value="1"/>
</dbReference>
<feature type="compositionally biased region" description="Pro residues" evidence="5">
    <location>
        <begin position="132"/>
        <end position="145"/>
    </location>
</feature>
<feature type="region of interest" description="Disordered" evidence="5">
    <location>
        <begin position="261"/>
        <end position="393"/>
    </location>
</feature>
<accession>A0AAD4F8H7</accession>
<dbReference type="CDD" id="cd18139">
    <property type="entry name" value="HLD_clamp_RarA"/>
    <property type="match status" value="1"/>
</dbReference>
<dbReference type="Gene3D" id="1.10.3710.10">
    <property type="entry name" value="DNA polymerase III clamp loader subunits, C-terminal domain"/>
    <property type="match status" value="1"/>
</dbReference>
<dbReference type="FunFam" id="1.10.3710.10:FF:000005">
    <property type="entry name" value="AAA family ATPase, putative"/>
    <property type="match status" value="1"/>
</dbReference>
<comment type="caution">
    <text evidence="7">The sequence shown here is derived from an EMBL/GenBank/DDBJ whole genome shotgun (WGS) entry which is preliminary data.</text>
</comment>
<dbReference type="Pfam" id="PF00004">
    <property type="entry name" value="AAA"/>
    <property type="match status" value="1"/>
</dbReference>
<feature type="compositionally biased region" description="Low complexity" evidence="5">
    <location>
        <begin position="280"/>
        <end position="292"/>
    </location>
</feature>
<dbReference type="InterPro" id="IPR003593">
    <property type="entry name" value="AAA+_ATPase"/>
</dbReference>
<name>A0AAD4F8H7_9PEZI</name>
<dbReference type="EMBL" id="JAHCVI010000001">
    <property type="protein sequence ID" value="KAG7294605.1"/>
    <property type="molecule type" value="Genomic_DNA"/>
</dbReference>
<comment type="similarity">
    <text evidence="1">Belongs to the AAA ATPase family. RarA/MGS1/WRNIP1 subfamily.</text>
</comment>
<dbReference type="GO" id="GO:0005634">
    <property type="term" value="C:nucleus"/>
    <property type="evidence" value="ECO:0007669"/>
    <property type="project" value="TreeGrafter"/>
</dbReference>
<dbReference type="InterPro" id="IPR032423">
    <property type="entry name" value="AAA_assoc_2"/>
</dbReference>
<dbReference type="GO" id="GO:0005524">
    <property type="term" value="F:ATP binding"/>
    <property type="evidence" value="ECO:0007669"/>
    <property type="project" value="UniProtKB-KW"/>
</dbReference>
<dbReference type="InterPro" id="IPR035903">
    <property type="entry name" value="HesB-like_dom_sf"/>
</dbReference>
<evidence type="ECO:0000313" key="7">
    <source>
        <dbReference type="EMBL" id="KAG7294605.1"/>
    </source>
</evidence>
<dbReference type="GO" id="GO:0003677">
    <property type="term" value="F:DNA binding"/>
    <property type="evidence" value="ECO:0007669"/>
    <property type="project" value="InterPro"/>
</dbReference>
<dbReference type="FunFam" id="1.20.272.10:FF:000001">
    <property type="entry name" value="Putative AAA family ATPase"/>
    <property type="match status" value="1"/>
</dbReference>
<dbReference type="SUPFAM" id="SSF48019">
    <property type="entry name" value="post-AAA+ oligomerization domain-like"/>
    <property type="match status" value="1"/>
</dbReference>
<dbReference type="PANTHER" id="PTHR13779:SF7">
    <property type="entry name" value="ATPASE WRNIP1"/>
    <property type="match status" value="1"/>
</dbReference>
<proteinExistence type="inferred from homology"/>
<feature type="compositionally biased region" description="Low complexity" evidence="5">
    <location>
        <begin position="105"/>
        <end position="131"/>
    </location>
</feature>
<feature type="compositionally biased region" description="Low complexity" evidence="5">
    <location>
        <begin position="342"/>
        <end position="357"/>
    </location>
</feature>
<evidence type="ECO:0000313" key="8">
    <source>
        <dbReference type="Proteomes" id="UP001197093"/>
    </source>
</evidence>
<evidence type="ECO:0000256" key="3">
    <source>
        <dbReference type="ARBA" id="ARBA00022741"/>
    </source>
</evidence>
<evidence type="ECO:0000259" key="6">
    <source>
        <dbReference type="SMART" id="SM00382"/>
    </source>
</evidence>
<gene>
    <name evidence="7" type="ORF">NEMBOFW57_004681</name>
</gene>
<dbReference type="AlphaFoldDB" id="A0AAD4F8H7"/>
<feature type="region of interest" description="Disordered" evidence="5">
    <location>
        <begin position="44"/>
        <end position="152"/>
    </location>
</feature>
<dbReference type="Pfam" id="PF16193">
    <property type="entry name" value="AAA_assoc_2"/>
    <property type="match status" value="1"/>
</dbReference>
<dbReference type="InterPro" id="IPR003959">
    <property type="entry name" value="ATPase_AAA_core"/>
</dbReference>
<dbReference type="InterPro" id="IPR000361">
    <property type="entry name" value="ATAP_core_dom"/>
</dbReference>
<feature type="region of interest" description="Disordered" evidence="5">
    <location>
        <begin position="793"/>
        <end position="812"/>
    </location>
</feature>
<dbReference type="GO" id="GO:0051536">
    <property type="term" value="F:iron-sulfur cluster binding"/>
    <property type="evidence" value="ECO:0007669"/>
    <property type="project" value="InterPro"/>
</dbReference>
<dbReference type="Pfam" id="PF12002">
    <property type="entry name" value="MgsA_C"/>
    <property type="match status" value="1"/>
</dbReference>
<dbReference type="CDD" id="cd00009">
    <property type="entry name" value="AAA"/>
    <property type="match status" value="1"/>
</dbReference>
<reference evidence="7" key="1">
    <citation type="submission" date="2023-02" db="EMBL/GenBank/DDBJ databases">
        <authorList>
            <person name="Palmer J.M."/>
        </authorList>
    </citation>
    <scope>NUCLEOTIDE SEQUENCE</scope>
    <source>
        <strain evidence="7">FW57</strain>
    </source>
</reference>
<dbReference type="Gene3D" id="3.40.50.300">
    <property type="entry name" value="P-loop containing nucleotide triphosphate hydrolases"/>
    <property type="match status" value="1"/>
</dbReference>